<dbReference type="RefSeq" id="WP_237337370.1">
    <property type="nucleotide sequence ID" value="NZ_BAABCM010000017.1"/>
</dbReference>
<keyword evidence="1" id="KW-0812">Transmembrane</keyword>
<evidence type="ECO:0000256" key="1">
    <source>
        <dbReference type="SAM" id="Phobius"/>
    </source>
</evidence>
<evidence type="ECO:0000313" key="2">
    <source>
        <dbReference type="EMBL" id="GAA3849097.1"/>
    </source>
</evidence>
<gene>
    <name evidence="2" type="ORF">GCM10022380_79110</name>
</gene>
<protein>
    <submittedName>
        <fullName evidence="2">Uncharacterized protein</fullName>
    </submittedName>
</protein>
<comment type="caution">
    <text evidence="2">The sequence shown here is derived from an EMBL/GenBank/DDBJ whole genome shotgun (WGS) entry which is preliminary data.</text>
</comment>
<reference evidence="3" key="1">
    <citation type="journal article" date="2019" name="Int. J. Syst. Evol. Microbiol.">
        <title>The Global Catalogue of Microorganisms (GCM) 10K type strain sequencing project: providing services to taxonomists for standard genome sequencing and annotation.</title>
        <authorList>
            <consortium name="The Broad Institute Genomics Platform"/>
            <consortium name="The Broad Institute Genome Sequencing Center for Infectious Disease"/>
            <person name="Wu L."/>
            <person name="Ma J."/>
        </authorList>
    </citation>
    <scope>NUCLEOTIDE SEQUENCE [LARGE SCALE GENOMIC DNA]</scope>
    <source>
        <strain evidence="3">JCM 17017</strain>
    </source>
</reference>
<sequence>MDGYEHIPGPAERAPWRLMTALVTAATLALAGVAALVVAPATRPMAVLSAARAAGLPAALPVAVPVDLAAPFAATPAAAWPDGIDGLRLPAVTPVGDFSAAEVAAAAEQVRQLTAALNVDREVIEQRRFERFLGLLSPRARETAEPAVLARTENFPVYLAVIADGYRLLPAGPKTDGTMSVGPGASRAELAVRVDLRVAYAFDPAGAPVFDPAELVVLRTFQLDFVVRRSPPFKAATAGIDFLGGQTYLEGGACRYARVSLVAPLFADRSQDACTP</sequence>
<keyword evidence="1" id="KW-1133">Transmembrane helix</keyword>
<dbReference type="EMBL" id="BAABCM010000017">
    <property type="protein sequence ID" value="GAA3849097.1"/>
    <property type="molecule type" value="Genomic_DNA"/>
</dbReference>
<keyword evidence="1" id="KW-0472">Membrane</keyword>
<name>A0ABP7JP80_9PSEU</name>
<organism evidence="2 3">
    <name type="scientific">Amycolatopsis tucumanensis</name>
    <dbReference type="NCBI Taxonomy" id="401106"/>
    <lineage>
        <taxon>Bacteria</taxon>
        <taxon>Bacillati</taxon>
        <taxon>Actinomycetota</taxon>
        <taxon>Actinomycetes</taxon>
        <taxon>Pseudonocardiales</taxon>
        <taxon>Pseudonocardiaceae</taxon>
        <taxon>Amycolatopsis</taxon>
    </lineage>
</organism>
<evidence type="ECO:0000313" key="3">
    <source>
        <dbReference type="Proteomes" id="UP001501624"/>
    </source>
</evidence>
<dbReference type="Proteomes" id="UP001501624">
    <property type="component" value="Unassembled WGS sequence"/>
</dbReference>
<feature type="transmembrane region" description="Helical" evidence="1">
    <location>
        <begin position="18"/>
        <end position="39"/>
    </location>
</feature>
<proteinExistence type="predicted"/>
<accession>A0ABP7JP80</accession>
<keyword evidence="3" id="KW-1185">Reference proteome</keyword>